<dbReference type="PANTHER" id="PTHR43004:SF13">
    <property type="entry name" value="FAD-BINDING DOMAIN-CONTAINING PROTEIN-RELATED"/>
    <property type="match status" value="1"/>
</dbReference>
<dbReference type="CDD" id="cd02979">
    <property type="entry name" value="PHOX_C"/>
    <property type="match status" value="1"/>
</dbReference>
<dbReference type="Pfam" id="PF01494">
    <property type="entry name" value="FAD_binding_3"/>
    <property type="match status" value="1"/>
</dbReference>
<reference evidence="8" key="1">
    <citation type="journal article" date="2019" name="Beilstein J. Org. Chem.">
        <title>Nanangenines: drimane sesquiterpenoids as the dominant metabolite cohort of a novel Australian fungus, Aspergillus nanangensis.</title>
        <authorList>
            <person name="Lacey H.J."/>
            <person name="Gilchrist C.L.M."/>
            <person name="Crombie A."/>
            <person name="Kalaitzis J.A."/>
            <person name="Vuong D."/>
            <person name="Rutledge P.J."/>
            <person name="Turner P."/>
            <person name="Pitt J.I."/>
            <person name="Lacey E."/>
            <person name="Chooi Y.H."/>
            <person name="Piggott A.M."/>
        </authorList>
    </citation>
    <scope>NUCLEOTIDE SEQUENCE</scope>
    <source>
        <strain evidence="8">MST-FP2251</strain>
    </source>
</reference>
<evidence type="ECO:0000313" key="9">
    <source>
        <dbReference type="Proteomes" id="UP001194746"/>
    </source>
</evidence>
<comment type="similarity">
    <text evidence="1">Belongs to the PheA/TfdB FAD monooxygenase family.</text>
</comment>
<feature type="region of interest" description="Disordered" evidence="5">
    <location>
        <begin position="387"/>
        <end position="417"/>
    </location>
</feature>
<organism evidence="8 9">
    <name type="scientific">Aspergillus nanangensis</name>
    <dbReference type="NCBI Taxonomy" id="2582783"/>
    <lineage>
        <taxon>Eukaryota</taxon>
        <taxon>Fungi</taxon>
        <taxon>Dikarya</taxon>
        <taxon>Ascomycota</taxon>
        <taxon>Pezizomycotina</taxon>
        <taxon>Eurotiomycetes</taxon>
        <taxon>Eurotiomycetidae</taxon>
        <taxon>Eurotiales</taxon>
        <taxon>Aspergillaceae</taxon>
        <taxon>Aspergillus</taxon>
        <taxon>Aspergillus subgen. Circumdati</taxon>
    </lineage>
</organism>
<feature type="domain" description="Phenol hydroxylase-like C-terminal dimerisation" evidence="7">
    <location>
        <begin position="433"/>
        <end position="636"/>
    </location>
</feature>
<name>A0AAD4CIV4_ASPNN</name>
<proteinExistence type="inferred from homology"/>
<dbReference type="InterPro" id="IPR012941">
    <property type="entry name" value="Phe_hydrox_C_dim_dom"/>
</dbReference>
<accession>A0AAD4CIV4</accession>
<dbReference type="PRINTS" id="PR00420">
    <property type="entry name" value="RNGMNOXGNASE"/>
</dbReference>
<dbReference type="InterPro" id="IPR036249">
    <property type="entry name" value="Thioredoxin-like_sf"/>
</dbReference>
<keyword evidence="4" id="KW-0560">Oxidoreductase</keyword>
<dbReference type="PANTHER" id="PTHR43004">
    <property type="entry name" value="TRK SYSTEM POTASSIUM UPTAKE PROTEIN"/>
    <property type="match status" value="1"/>
</dbReference>
<evidence type="ECO:0008006" key="10">
    <source>
        <dbReference type="Google" id="ProtNLM"/>
    </source>
</evidence>
<dbReference type="SUPFAM" id="SSF51905">
    <property type="entry name" value="FAD/NAD(P)-binding domain"/>
    <property type="match status" value="1"/>
</dbReference>
<keyword evidence="2" id="KW-0285">Flavoprotein</keyword>
<keyword evidence="9" id="KW-1185">Reference proteome</keyword>
<dbReference type="Proteomes" id="UP001194746">
    <property type="component" value="Unassembled WGS sequence"/>
</dbReference>
<dbReference type="GO" id="GO:0016709">
    <property type="term" value="F:oxidoreductase activity, acting on paired donors, with incorporation or reduction of molecular oxygen, NAD(P)H as one donor, and incorporation of one atom of oxygen"/>
    <property type="evidence" value="ECO:0007669"/>
    <property type="project" value="UniProtKB-ARBA"/>
</dbReference>
<dbReference type="EMBL" id="VCAU01000063">
    <property type="protein sequence ID" value="KAF9887315.1"/>
    <property type="molecule type" value="Genomic_DNA"/>
</dbReference>
<dbReference type="InterPro" id="IPR036188">
    <property type="entry name" value="FAD/NAD-bd_sf"/>
</dbReference>
<evidence type="ECO:0000259" key="7">
    <source>
        <dbReference type="Pfam" id="PF07976"/>
    </source>
</evidence>
<sequence length="639" mass="70407">MTDQNCFDVVIVGAGPAGLIAATWMAQTGIRTLVVEKKPIHTQAGHADGLESRTLEVLDSFGLGERIWAETNRTIEVCLWSTSSLHGGISRDSVQANCTPGLSRFQEATLGQGRIEEHLLQFVGRHPNVHILWDTVPTSFIIHNHLEGLSSQHAIEMHLTTAKSKNGVLSSEKTPAPASVRAKYLVGCDGAHSWVRQQLGLRLEGCSRENCHWGVIDCVPVTNFPDIRKRCIIKSNVGSVMIIPREDTLVRIYIELSPATAAQFRSNWYPSVLLTVLGDVLKPYYLVTSDIPWSTIYTVGQRICHQFSVHDRVFLAGDAVHTHSPKAGQGMNVSMQDSYNLGWKLASVLRGAASPQILRTYQEERLPIADRLIKFDRRMCRGICSSRYGEDEEPDQHHQQQQADPSHEKDKYSKLKDALSEENSSAAGLAATYAPGLLVTPAGSPHSPLCLDIPSSIWSKSYLAQNIVLGRRLLDTLVLCQSDSRPWHLQQKLPSTGQWHLLVFGGDITASTQMARVMDLAASLSHPLSAVAGRINAADPVGSIAVYLVHSAPRLDVQLADLPLIFRPLSERTGYDYGRVFADNKGYQDGTGRAYKVYGIASEGCMVLLRPDQHCAYIGALEDTPALEAFFERFTTVDE</sequence>
<evidence type="ECO:0000259" key="6">
    <source>
        <dbReference type="Pfam" id="PF01494"/>
    </source>
</evidence>
<evidence type="ECO:0000256" key="5">
    <source>
        <dbReference type="SAM" id="MobiDB-lite"/>
    </source>
</evidence>
<keyword evidence="3" id="KW-0274">FAD</keyword>
<evidence type="ECO:0000256" key="1">
    <source>
        <dbReference type="ARBA" id="ARBA00007801"/>
    </source>
</evidence>
<dbReference type="InterPro" id="IPR002938">
    <property type="entry name" value="FAD-bd"/>
</dbReference>
<dbReference type="SUPFAM" id="SSF52833">
    <property type="entry name" value="Thioredoxin-like"/>
    <property type="match status" value="1"/>
</dbReference>
<evidence type="ECO:0000256" key="3">
    <source>
        <dbReference type="ARBA" id="ARBA00022827"/>
    </source>
</evidence>
<dbReference type="SUPFAM" id="SSF54373">
    <property type="entry name" value="FAD-linked reductases, C-terminal domain"/>
    <property type="match status" value="1"/>
</dbReference>
<evidence type="ECO:0000256" key="2">
    <source>
        <dbReference type="ARBA" id="ARBA00022630"/>
    </source>
</evidence>
<dbReference type="AlphaFoldDB" id="A0AAD4CIV4"/>
<comment type="caution">
    <text evidence="8">The sequence shown here is derived from an EMBL/GenBank/DDBJ whole genome shotgun (WGS) entry which is preliminary data.</text>
</comment>
<dbReference type="Pfam" id="PF07976">
    <property type="entry name" value="Phe_hydrox_dim"/>
    <property type="match status" value="1"/>
</dbReference>
<dbReference type="InterPro" id="IPR038220">
    <property type="entry name" value="PHOX_C_sf"/>
</dbReference>
<gene>
    <name evidence="8" type="ORF">FE257_010310</name>
</gene>
<dbReference type="InterPro" id="IPR050641">
    <property type="entry name" value="RIFMO-like"/>
</dbReference>
<feature type="domain" description="FAD-binding" evidence="6">
    <location>
        <begin position="8"/>
        <end position="375"/>
    </location>
</feature>
<evidence type="ECO:0000313" key="8">
    <source>
        <dbReference type="EMBL" id="KAF9887315.1"/>
    </source>
</evidence>
<dbReference type="Gene3D" id="3.30.9.10">
    <property type="entry name" value="D-Amino Acid Oxidase, subunit A, domain 2"/>
    <property type="match status" value="1"/>
</dbReference>
<protein>
    <recommendedName>
        <fullName evidence="10">FAD binding domain protein</fullName>
    </recommendedName>
</protein>
<dbReference type="Gene3D" id="3.50.50.60">
    <property type="entry name" value="FAD/NAD(P)-binding domain"/>
    <property type="match status" value="1"/>
</dbReference>
<evidence type="ECO:0000256" key="4">
    <source>
        <dbReference type="ARBA" id="ARBA00023002"/>
    </source>
</evidence>
<feature type="compositionally biased region" description="Basic and acidic residues" evidence="5">
    <location>
        <begin position="405"/>
        <end position="417"/>
    </location>
</feature>
<dbReference type="Gene3D" id="3.40.30.20">
    <property type="match status" value="1"/>
</dbReference>
<reference evidence="8" key="2">
    <citation type="submission" date="2020-02" db="EMBL/GenBank/DDBJ databases">
        <authorList>
            <person name="Gilchrist C.L.M."/>
            <person name="Chooi Y.-H."/>
        </authorList>
    </citation>
    <scope>NUCLEOTIDE SEQUENCE</scope>
    <source>
        <strain evidence="8">MST-FP2251</strain>
    </source>
</reference>
<dbReference type="GO" id="GO:0071949">
    <property type="term" value="F:FAD binding"/>
    <property type="evidence" value="ECO:0007669"/>
    <property type="project" value="InterPro"/>
</dbReference>